<feature type="region of interest" description="Disordered" evidence="2">
    <location>
        <begin position="81"/>
        <end position="112"/>
    </location>
</feature>
<sequence length="238" mass="26193">MTQKSGAPSRAAAATLKEPVKMPSGGGCSEQCKKETWELKATIKKMEKAMEELQTAMAATQLTIEQQRGVIDQQRDAIRRLQEGGSRNEANDNKMATDADEEDNGTPTEHRGQRLCQHYNPLDLPIHRQSEGSDEGIYGCGGKRDVIAVQETHTEDTSTLPGYWTHACPPSARTCGKGAVQGVCTFIRKGIAHVKHQHFLGSRDTANELCVTKLAISGKGRRSPGRKKEEDIDHHLHR</sequence>
<name>A0A9J6DYF0_RHIMP</name>
<reference evidence="3" key="1">
    <citation type="journal article" date="2020" name="Cell">
        <title>Large-Scale Comparative Analyses of Tick Genomes Elucidate Their Genetic Diversity and Vector Capacities.</title>
        <authorList>
            <consortium name="Tick Genome and Microbiome Consortium (TIGMIC)"/>
            <person name="Jia N."/>
            <person name="Wang J."/>
            <person name="Shi W."/>
            <person name="Du L."/>
            <person name="Sun Y."/>
            <person name="Zhan W."/>
            <person name="Jiang J.F."/>
            <person name="Wang Q."/>
            <person name="Zhang B."/>
            <person name="Ji P."/>
            <person name="Bell-Sakyi L."/>
            <person name="Cui X.M."/>
            <person name="Yuan T.T."/>
            <person name="Jiang B.G."/>
            <person name="Yang W.F."/>
            <person name="Lam T.T."/>
            <person name="Chang Q.C."/>
            <person name="Ding S.J."/>
            <person name="Wang X.J."/>
            <person name="Zhu J.G."/>
            <person name="Ruan X.D."/>
            <person name="Zhao L."/>
            <person name="Wei J.T."/>
            <person name="Ye R.Z."/>
            <person name="Que T.C."/>
            <person name="Du C.H."/>
            <person name="Zhou Y.H."/>
            <person name="Cheng J.X."/>
            <person name="Dai P.F."/>
            <person name="Guo W.B."/>
            <person name="Han X.H."/>
            <person name="Huang E.J."/>
            <person name="Li L.F."/>
            <person name="Wei W."/>
            <person name="Gao Y.C."/>
            <person name="Liu J.Z."/>
            <person name="Shao H.Z."/>
            <person name="Wang X."/>
            <person name="Wang C.C."/>
            <person name="Yang T.C."/>
            <person name="Huo Q.B."/>
            <person name="Li W."/>
            <person name="Chen H.Y."/>
            <person name="Chen S.E."/>
            <person name="Zhou L.G."/>
            <person name="Ni X.B."/>
            <person name="Tian J.H."/>
            <person name="Sheng Y."/>
            <person name="Liu T."/>
            <person name="Pan Y.S."/>
            <person name="Xia L.Y."/>
            <person name="Li J."/>
            <person name="Zhao F."/>
            <person name="Cao W.C."/>
        </authorList>
    </citation>
    <scope>NUCLEOTIDE SEQUENCE</scope>
    <source>
        <strain evidence="3">Rmic-2018</strain>
    </source>
</reference>
<feature type="region of interest" description="Disordered" evidence="2">
    <location>
        <begin position="1"/>
        <end position="30"/>
    </location>
</feature>
<protein>
    <submittedName>
        <fullName evidence="3">Uncharacterized protein</fullName>
    </submittedName>
</protein>
<gene>
    <name evidence="3" type="ORF">HPB51_024325</name>
</gene>
<feature type="compositionally biased region" description="Basic and acidic residues" evidence="2">
    <location>
        <begin position="226"/>
        <end position="238"/>
    </location>
</feature>
<dbReference type="AlphaFoldDB" id="A0A9J6DYF0"/>
<evidence type="ECO:0000313" key="4">
    <source>
        <dbReference type="Proteomes" id="UP000821866"/>
    </source>
</evidence>
<organism evidence="3 4">
    <name type="scientific">Rhipicephalus microplus</name>
    <name type="common">Cattle tick</name>
    <name type="synonym">Boophilus microplus</name>
    <dbReference type="NCBI Taxonomy" id="6941"/>
    <lineage>
        <taxon>Eukaryota</taxon>
        <taxon>Metazoa</taxon>
        <taxon>Ecdysozoa</taxon>
        <taxon>Arthropoda</taxon>
        <taxon>Chelicerata</taxon>
        <taxon>Arachnida</taxon>
        <taxon>Acari</taxon>
        <taxon>Parasitiformes</taxon>
        <taxon>Ixodida</taxon>
        <taxon>Ixodoidea</taxon>
        <taxon>Ixodidae</taxon>
        <taxon>Rhipicephalinae</taxon>
        <taxon>Rhipicephalus</taxon>
        <taxon>Boophilus</taxon>
    </lineage>
</organism>
<dbReference type="Proteomes" id="UP000821866">
    <property type="component" value="Unassembled WGS sequence"/>
</dbReference>
<keyword evidence="1" id="KW-0175">Coiled coil</keyword>
<dbReference type="EMBL" id="JABSTU010000007">
    <property type="protein sequence ID" value="KAH8026776.1"/>
    <property type="molecule type" value="Genomic_DNA"/>
</dbReference>
<proteinExistence type="predicted"/>
<evidence type="ECO:0000313" key="3">
    <source>
        <dbReference type="EMBL" id="KAH8026776.1"/>
    </source>
</evidence>
<keyword evidence="4" id="KW-1185">Reference proteome</keyword>
<feature type="region of interest" description="Disordered" evidence="2">
    <location>
        <begin position="219"/>
        <end position="238"/>
    </location>
</feature>
<evidence type="ECO:0000256" key="1">
    <source>
        <dbReference type="SAM" id="Coils"/>
    </source>
</evidence>
<reference evidence="3" key="2">
    <citation type="submission" date="2021-09" db="EMBL/GenBank/DDBJ databases">
        <authorList>
            <person name="Jia N."/>
            <person name="Wang J."/>
            <person name="Shi W."/>
            <person name="Du L."/>
            <person name="Sun Y."/>
            <person name="Zhan W."/>
            <person name="Jiang J."/>
            <person name="Wang Q."/>
            <person name="Zhang B."/>
            <person name="Ji P."/>
            <person name="Sakyi L.B."/>
            <person name="Cui X."/>
            <person name="Yuan T."/>
            <person name="Jiang B."/>
            <person name="Yang W."/>
            <person name="Lam T.T.-Y."/>
            <person name="Chang Q."/>
            <person name="Ding S."/>
            <person name="Wang X."/>
            <person name="Zhu J."/>
            <person name="Ruan X."/>
            <person name="Zhao L."/>
            <person name="Wei J."/>
            <person name="Que T."/>
            <person name="Du C."/>
            <person name="Cheng J."/>
            <person name="Dai P."/>
            <person name="Han X."/>
            <person name="Huang E."/>
            <person name="Gao Y."/>
            <person name="Liu J."/>
            <person name="Shao H."/>
            <person name="Ye R."/>
            <person name="Li L."/>
            <person name="Wei W."/>
            <person name="Wang X."/>
            <person name="Wang C."/>
            <person name="Huo Q."/>
            <person name="Li W."/>
            <person name="Guo W."/>
            <person name="Chen H."/>
            <person name="Chen S."/>
            <person name="Zhou L."/>
            <person name="Zhou L."/>
            <person name="Ni X."/>
            <person name="Tian J."/>
            <person name="Zhou Y."/>
            <person name="Sheng Y."/>
            <person name="Liu T."/>
            <person name="Pan Y."/>
            <person name="Xia L."/>
            <person name="Li J."/>
            <person name="Zhao F."/>
            <person name="Cao W."/>
        </authorList>
    </citation>
    <scope>NUCLEOTIDE SEQUENCE</scope>
    <source>
        <strain evidence="3">Rmic-2018</strain>
        <tissue evidence="3">Larvae</tissue>
    </source>
</reference>
<evidence type="ECO:0000256" key="2">
    <source>
        <dbReference type="SAM" id="MobiDB-lite"/>
    </source>
</evidence>
<comment type="caution">
    <text evidence="3">The sequence shown here is derived from an EMBL/GenBank/DDBJ whole genome shotgun (WGS) entry which is preliminary data.</text>
</comment>
<accession>A0A9J6DYF0</accession>
<feature type="coiled-coil region" evidence="1">
    <location>
        <begin position="36"/>
        <end position="63"/>
    </location>
</feature>